<sequence length="249" mass="26509">MVVLGSKKSIVSVLVAASVLVGNEAFLVRNPAASAVSSSSSPVRGHVHVVVPVLRTDSLMMRQYMSVLQEQDEKSAVSVSRMRRMDHVWKPALLAAGIFLSTATAAGAVSGGGLDYAGTDISGQDFSNSDSYKGKDFTQVIAKGTSFVKSNLQGCRFYRAYLVNTDFEGADLRGASLEGTSMDDANLKDVNAGGTYFSKSLLDVKSVENADFSDASIPEKTQILLCEREDVKGTNPSTGVDTRESLMCL</sequence>
<feature type="signal peptide" evidence="1">
    <location>
        <begin position="1"/>
        <end position="25"/>
    </location>
</feature>
<evidence type="ECO:0000313" key="2">
    <source>
        <dbReference type="EMBL" id="CAD9827953.1"/>
    </source>
</evidence>
<protein>
    <submittedName>
        <fullName evidence="2">Uncharacterized protein</fullName>
    </submittedName>
</protein>
<feature type="chain" id="PRO_5031437063" evidence="1">
    <location>
        <begin position="26"/>
        <end position="249"/>
    </location>
</feature>
<dbReference type="InterPro" id="IPR044213">
    <property type="entry name" value="At2g44920-like"/>
</dbReference>
<proteinExistence type="predicted"/>
<dbReference type="InterPro" id="IPR001646">
    <property type="entry name" value="5peptide_repeat"/>
</dbReference>
<dbReference type="PANTHER" id="PTHR47200:SF2">
    <property type="entry name" value="THYLAKOID LUMENAL 15 KDA PROTEIN 1, CHLOROPLASTIC"/>
    <property type="match status" value="1"/>
</dbReference>
<organism evidence="2">
    <name type="scientific">Attheya septentrionalis</name>
    <dbReference type="NCBI Taxonomy" id="420275"/>
    <lineage>
        <taxon>Eukaryota</taxon>
        <taxon>Sar</taxon>
        <taxon>Stramenopiles</taxon>
        <taxon>Ochrophyta</taxon>
        <taxon>Bacillariophyta</taxon>
        <taxon>Coscinodiscophyceae</taxon>
        <taxon>Chaetocerotophycidae</taxon>
        <taxon>Chaetocerotales</taxon>
        <taxon>Attheyaceae</taxon>
        <taxon>Attheya</taxon>
    </lineage>
</organism>
<evidence type="ECO:0000256" key="1">
    <source>
        <dbReference type="SAM" id="SignalP"/>
    </source>
</evidence>
<dbReference type="AlphaFoldDB" id="A0A7S2UUM2"/>
<reference evidence="2" key="1">
    <citation type="submission" date="2021-01" db="EMBL/GenBank/DDBJ databases">
        <authorList>
            <person name="Corre E."/>
            <person name="Pelletier E."/>
            <person name="Niang G."/>
            <person name="Scheremetjew M."/>
            <person name="Finn R."/>
            <person name="Kale V."/>
            <person name="Holt S."/>
            <person name="Cochrane G."/>
            <person name="Meng A."/>
            <person name="Brown T."/>
            <person name="Cohen L."/>
        </authorList>
    </citation>
    <scope>NUCLEOTIDE SEQUENCE</scope>
    <source>
        <strain evidence="2">CCMP2084</strain>
    </source>
</reference>
<name>A0A7S2UUM2_9STRA</name>
<keyword evidence="1" id="KW-0732">Signal</keyword>
<dbReference type="EMBL" id="HBHQ01029165">
    <property type="protein sequence ID" value="CAD9827953.1"/>
    <property type="molecule type" value="Transcribed_RNA"/>
</dbReference>
<gene>
    <name evidence="2" type="ORF">ASEP1449_LOCUS19788</name>
</gene>
<dbReference type="Gene3D" id="2.160.20.80">
    <property type="entry name" value="E3 ubiquitin-protein ligase SopA"/>
    <property type="match status" value="1"/>
</dbReference>
<accession>A0A7S2UUM2</accession>
<dbReference type="SUPFAM" id="SSF141571">
    <property type="entry name" value="Pentapeptide repeat-like"/>
    <property type="match status" value="1"/>
</dbReference>
<dbReference type="PANTHER" id="PTHR47200">
    <property type="entry name" value="THYLAKOID LUMENAL 15 KDA PROTEIN 1, CHLOROPLASTIC"/>
    <property type="match status" value="1"/>
</dbReference>
<dbReference type="Pfam" id="PF00805">
    <property type="entry name" value="Pentapeptide"/>
    <property type="match status" value="1"/>
</dbReference>